<dbReference type="RefSeq" id="WP_014238816.1">
    <property type="nucleotide sequence ID" value="NC_016617.1"/>
</dbReference>
<organism evidence="2 3">
    <name type="scientific">Azospirillum baldaniorum</name>
    <dbReference type="NCBI Taxonomy" id="1064539"/>
    <lineage>
        <taxon>Bacteria</taxon>
        <taxon>Pseudomonadati</taxon>
        <taxon>Pseudomonadota</taxon>
        <taxon>Alphaproteobacteria</taxon>
        <taxon>Rhodospirillales</taxon>
        <taxon>Azospirillaceae</taxon>
        <taxon>Azospirillum</taxon>
    </lineage>
</organism>
<keyword evidence="3" id="KW-1185">Reference proteome</keyword>
<feature type="signal peptide" evidence="1">
    <location>
        <begin position="1"/>
        <end position="23"/>
    </location>
</feature>
<evidence type="ECO:0000313" key="2">
    <source>
        <dbReference type="EMBL" id="CCC96494.1"/>
    </source>
</evidence>
<sequence length="167" mass="17185">MTAPSATARATLAALLLAGPALAGLAGVPLPATSSAWAADPARADSARYVEGMGDVPVMPGLAPAEEAPLVFDKPAGRIAQSVMAGAMDRNAVLSFYNQTMPQLGWSRAPQRAGGSASFLREGEELRLEFVEPAPTTDVRAATARAAAQKATQKAAATVVRFSLIPR</sequence>
<dbReference type="KEGG" id="abs:AZOBR_10281"/>
<reference evidence="2 3" key="1">
    <citation type="journal article" date="2011" name="PLoS Genet.">
        <title>Azospirillum genomes reveal transition of bacteria from aquatic to terrestrial environments.</title>
        <authorList>
            <person name="Wisniewski-Dye F."/>
            <person name="Borziak K."/>
            <person name="Khalsa-Moyers G."/>
            <person name="Alexandre G."/>
            <person name="Sukharnikov L.O."/>
            <person name="Wuichet K."/>
            <person name="Hurst G.B."/>
            <person name="McDonald W.H."/>
            <person name="Robertson J.S."/>
            <person name="Barbe V."/>
            <person name="Calteau A."/>
            <person name="Rouy Z."/>
            <person name="Mangenot S."/>
            <person name="Prigent-Combaret C."/>
            <person name="Normand P."/>
            <person name="Boyer M."/>
            <person name="Siguier P."/>
            <person name="Dessaux Y."/>
            <person name="Elmerich C."/>
            <person name="Condemine G."/>
            <person name="Krishnen G."/>
            <person name="Kennedy I."/>
            <person name="Paterson A.H."/>
            <person name="Gonzalez V."/>
            <person name="Mavingui P."/>
            <person name="Zhulin I.B."/>
        </authorList>
    </citation>
    <scope>NUCLEOTIDE SEQUENCE [LARGE SCALE GENOMIC DNA]</scope>
    <source>
        <strain evidence="2 3">Sp245</strain>
    </source>
</reference>
<keyword evidence="1" id="KW-0732">Signal</keyword>
<evidence type="ECO:0000256" key="1">
    <source>
        <dbReference type="SAM" id="SignalP"/>
    </source>
</evidence>
<protein>
    <submittedName>
        <fullName evidence="2">Uncharacterized protein</fullName>
    </submittedName>
</protein>
<dbReference type="EMBL" id="HE577327">
    <property type="protein sequence ID" value="CCC96494.1"/>
    <property type="molecule type" value="Genomic_DNA"/>
</dbReference>
<feature type="chain" id="PRO_5040457763" evidence="1">
    <location>
        <begin position="24"/>
        <end position="167"/>
    </location>
</feature>
<evidence type="ECO:0000313" key="3">
    <source>
        <dbReference type="Proteomes" id="UP000007319"/>
    </source>
</evidence>
<accession>A0A9P1JN15</accession>
<dbReference type="AlphaFoldDB" id="A0A9P1JN15"/>
<proteinExistence type="predicted"/>
<name>A0A9P1JN15_9PROT</name>
<dbReference type="Proteomes" id="UP000007319">
    <property type="component" value="Chromosome"/>
</dbReference>
<gene>
    <name evidence="2" type="ORF">AZOBR_10281</name>
</gene>